<name>A0ABR4PFQ6_9HELO</name>
<evidence type="ECO:0000313" key="3">
    <source>
        <dbReference type="Proteomes" id="UP001629113"/>
    </source>
</evidence>
<evidence type="ECO:0008006" key="4">
    <source>
        <dbReference type="Google" id="ProtNLM"/>
    </source>
</evidence>
<comment type="caution">
    <text evidence="2">The sequence shown here is derived from an EMBL/GenBank/DDBJ whole genome shotgun (WGS) entry which is preliminary data.</text>
</comment>
<evidence type="ECO:0000256" key="1">
    <source>
        <dbReference type="SAM" id="MobiDB-lite"/>
    </source>
</evidence>
<dbReference type="EMBL" id="JBFCZG010000005">
    <property type="protein sequence ID" value="KAL3422114.1"/>
    <property type="molecule type" value="Genomic_DNA"/>
</dbReference>
<reference evidence="2 3" key="1">
    <citation type="submission" date="2024-06" db="EMBL/GenBank/DDBJ databases">
        <title>Complete genome of Phlyctema vagabunda strain 19-DSS-EL-015.</title>
        <authorList>
            <person name="Fiorenzani C."/>
        </authorList>
    </citation>
    <scope>NUCLEOTIDE SEQUENCE [LARGE SCALE GENOMIC DNA]</scope>
    <source>
        <strain evidence="2 3">19-DSS-EL-015</strain>
    </source>
</reference>
<dbReference type="Proteomes" id="UP001629113">
    <property type="component" value="Unassembled WGS sequence"/>
</dbReference>
<organism evidence="2 3">
    <name type="scientific">Phlyctema vagabunda</name>
    <dbReference type="NCBI Taxonomy" id="108571"/>
    <lineage>
        <taxon>Eukaryota</taxon>
        <taxon>Fungi</taxon>
        <taxon>Dikarya</taxon>
        <taxon>Ascomycota</taxon>
        <taxon>Pezizomycotina</taxon>
        <taxon>Leotiomycetes</taxon>
        <taxon>Helotiales</taxon>
        <taxon>Dermateaceae</taxon>
        <taxon>Phlyctema</taxon>
    </lineage>
</organism>
<keyword evidence="3" id="KW-1185">Reference proteome</keyword>
<feature type="compositionally biased region" description="Low complexity" evidence="1">
    <location>
        <begin position="34"/>
        <end position="52"/>
    </location>
</feature>
<gene>
    <name evidence="2" type="ORF">PVAG01_06270</name>
</gene>
<evidence type="ECO:0000313" key="2">
    <source>
        <dbReference type="EMBL" id="KAL3422114.1"/>
    </source>
</evidence>
<feature type="region of interest" description="Disordered" evidence="1">
    <location>
        <begin position="33"/>
        <end position="52"/>
    </location>
</feature>
<proteinExistence type="predicted"/>
<feature type="region of interest" description="Disordered" evidence="1">
    <location>
        <begin position="199"/>
        <end position="236"/>
    </location>
</feature>
<protein>
    <recommendedName>
        <fullName evidence="4">BAH domain-containing protein</fullName>
    </recommendedName>
</protein>
<feature type="compositionally biased region" description="Polar residues" evidence="1">
    <location>
        <begin position="214"/>
        <end position="232"/>
    </location>
</feature>
<accession>A0ABR4PFQ6</accession>
<sequence>MDSTDVRLDREESQVLEEELIFLSKPTNGKRKVSAALLSPPSTSTSHSSIGSSNSSAFVQIEAFDPSSVAPFYLPESAESVAALEFIGLTRRVAGDILASWVNRPNPDQNPNDLFQYVVSYLGKLHVQPLVDLPAPQAMMELGISSELQTILLNPRFTQMFRSETLHFWLVDTFKIRYSSLNRLLRQLKSRAIRTIAKRRDKKRPKIAGVFDSGPSSSAAPQQTAGPSSSGSDIPHTGFDEDNLPSVYLATQTAQPVLEGHYLLYKGKSIGDIGEGIFLRDDGSVNMFSIETHRGGDFNHRENAWYFTKQKDTGEQYRLWGADRCKWAASWLITIQVPKTFMDSLPQQKLFYSPDWKEYIWYCRKSGSAGNPPAKFDKFWKAGEAQMVEGHICGRAPSVIPRIKKEEVQQRISESDVMQINGVKCTQVVFMNADVIERMAELVRRKINIKMHKPIESPKGE</sequence>